<keyword evidence="2" id="KW-1185">Reference proteome</keyword>
<reference evidence="1" key="1">
    <citation type="submission" date="2010-05" db="EMBL/GenBank/DDBJ databases">
        <title>The draft genome of Desulfonatronospira thiodismutans ASO3-1.</title>
        <authorList>
            <consortium name="US DOE Joint Genome Institute (JGI-PGF)"/>
            <person name="Lucas S."/>
            <person name="Copeland A."/>
            <person name="Lapidus A."/>
            <person name="Cheng J.-F."/>
            <person name="Bruce D."/>
            <person name="Goodwin L."/>
            <person name="Pitluck S."/>
            <person name="Chertkov O."/>
            <person name="Brettin T."/>
            <person name="Detter J.C."/>
            <person name="Han C."/>
            <person name="Land M.L."/>
            <person name="Hauser L."/>
            <person name="Kyrpides N."/>
            <person name="Mikhailova N."/>
            <person name="Muyzer G."/>
            <person name="Woyke T."/>
        </authorList>
    </citation>
    <scope>NUCLEOTIDE SEQUENCE [LARGE SCALE GENOMIC DNA]</scope>
    <source>
        <strain evidence="1">ASO3-1</strain>
    </source>
</reference>
<evidence type="ECO:0000313" key="2">
    <source>
        <dbReference type="Proteomes" id="UP000005496"/>
    </source>
</evidence>
<protein>
    <submittedName>
        <fullName evidence="1">Flagellar hook-length control protein</fullName>
    </submittedName>
</protein>
<evidence type="ECO:0000313" key="1">
    <source>
        <dbReference type="EMBL" id="EFI36048.1"/>
    </source>
</evidence>
<keyword evidence="1" id="KW-0969">Cilium</keyword>
<sequence length="62" mass="7208">MLTYGELLEILQSFDEEQLRQPAMIHIKDSEYMQQAQQVFVSDDDSAPVIIADICIQFEDEE</sequence>
<comment type="caution">
    <text evidence="1">The sequence shown here is derived from an EMBL/GenBank/DDBJ whole genome shotgun (WGS) entry which is preliminary data.</text>
</comment>
<organism evidence="1 2">
    <name type="scientific">Desulfonatronospira thiodismutans ASO3-1</name>
    <dbReference type="NCBI Taxonomy" id="555779"/>
    <lineage>
        <taxon>Bacteria</taxon>
        <taxon>Pseudomonadati</taxon>
        <taxon>Thermodesulfobacteriota</taxon>
        <taxon>Desulfovibrionia</taxon>
        <taxon>Desulfovibrionales</taxon>
        <taxon>Desulfonatronovibrionaceae</taxon>
        <taxon>Desulfonatronospira</taxon>
    </lineage>
</organism>
<dbReference type="EMBL" id="ACJN02000001">
    <property type="protein sequence ID" value="EFI36048.1"/>
    <property type="molecule type" value="Genomic_DNA"/>
</dbReference>
<dbReference type="Proteomes" id="UP000005496">
    <property type="component" value="Unassembled WGS sequence"/>
</dbReference>
<keyword evidence="1" id="KW-0282">Flagellum</keyword>
<name>D6SMY7_9BACT</name>
<dbReference type="AlphaFoldDB" id="D6SMY7"/>
<proteinExistence type="predicted"/>
<accession>D6SMY7</accession>
<keyword evidence="1" id="KW-0966">Cell projection</keyword>
<gene>
    <name evidence="1" type="ORF">Dthio_PD3491</name>
</gene>